<gene>
    <name evidence="11" type="ORF">HELGO_WM25528</name>
</gene>
<dbReference type="Pfam" id="PF08238">
    <property type="entry name" value="Sel1"/>
    <property type="match status" value="1"/>
</dbReference>
<keyword evidence="6" id="KW-0677">Repeat</keyword>
<evidence type="ECO:0000256" key="8">
    <source>
        <dbReference type="ARBA" id="ARBA00022803"/>
    </source>
</evidence>
<protein>
    <recommendedName>
        <fullName evidence="4">beta-lactamase</fullName>
        <ecNumber evidence="4">3.5.2.6</ecNumber>
    </recommendedName>
</protein>
<dbReference type="PANTHER" id="PTHR13891:SF1">
    <property type="entry name" value="CYTOCHROME C OXIDASE ASSEMBLY FACTOR 7"/>
    <property type="match status" value="1"/>
</dbReference>
<dbReference type="InterPro" id="IPR011990">
    <property type="entry name" value="TPR-like_helical_dom_sf"/>
</dbReference>
<organism evidence="11">
    <name type="scientific">uncultured Sulfurovum sp</name>
    <dbReference type="NCBI Taxonomy" id="269237"/>
    <lineage>
        <taxon>Bacteria</taxon>
        <taxon>Pseudomonadati</taxon>
        <taxon>Campylobacterota</taxon>
        <taxon>Epsilonproteobacteria</taxon>
        <taxon>Campylobacterales</taxon>
        <taxon>Sulfurovaceae</taxon>
        <taxon>Sulfurovum</taxon>
        <taxon>environmental samples</taxon>
    </lineage>
</organism>
<evidence type="ECO:0000256" key="7">
    <source>
        <dbReference type="ARBA" id="ARBA00022801"/>
    </source>
</evidence>
<dbReference type="GO" id="GO:0046677">
    <property type="term" value="P:response to antibiotic"/>
    <property type="evidence" value="ECO:0007669"/>
    <property type="project" value="UniProtKB-KW"/>
</dbReference>
<keyword evidence="10" id="KW-0046">Antibiotic resistance</keyword>
<evidence type="ECO:0000256" key="4">
    <source>
        <dbReference type="ARBA" id="ARBA00012865"/>
    </source>
</evidence>
<evidence type="ECO:0000256" key="5">
    <source>
        <dbReference type="ARBA" id="ARBA00022525"/>
    </source>
</evidence>
<dbReference type="SMART" id="SM00028">
    <property type="entry name" value="TPR"/>
    <property type="match status" value="2"/>
</dbReference>
<dbReference type="InterPro" id="IPR040239">
    <property type="entry name" value="HcpB-like"/>
</dbReference>
<evidence type="ECO:0000256" key="10">
    <source>
        <dbReference type="ARBA" id="ARBA00023251"/>
    </source>
</evidence>
<keyword evidence="8" id="KW-0802">TPR repeat</keyword>
<evidence type="ECO:0000256" key="6">
    <source>
        <dbReference type="ARBA" id="ARBA00022737"/>
    </source>
</evidence>
<sequence>AGCNDLGYMYEHGKYVKGNLHEAMSHYANACDMGESSGCNNLAHIKEKKGNIISAKQLYKKACLLGDNHSCNKLEDVLGSRINVIQNERALNEAISACTRSTHGGIMCYRVGLYYESKDESDKARDFFEKACERKQSQSCKHLGDLYQGQ</sequence>
<evidence type="ECO:0000256" key="9">
    <source>
        <dbReference type="ARBA" id="ARBA00023157"/>
    </source>
</evidence>
<evidence type="ECO:0000313" key="11">
    <source>
        <dbReference type="EMBL" id="CAA6825134.1"/>
    </source>
</evidence>
<dbReference type="PANTHER" id="PTHR13891">
    <property type="entry name" value="CYTOCHROME C OXIDASE ASSEMBLY FACTOR 7"/>
    <property type="match status" value="1"/>
</dbReference>
<dbReference type="GO" id="GO:0005576">
    <property type="term" value="C:extracellular region"/>
    <property type="evidence" value="ECO:0007669"/>
    <property type="project" value="UniProtKB-SubCell"/>
</dbReference>
<comment type="catalytic activity">
    <reaction evidence="1">
        <text>a beta-lactam + H2O = a substituted beta-amino acid</text>
        <dbReference type="Rhea" id="RHEA:20401"/>
        <dbReference type="ChEBI" id="CHEBI:15377"/>
        <dbReference type="ChEBI" id="CHEBI:35627"/>
        <dbReference type="ChEBI" id="CHEBI:140347"/>
        <dbReference type="EC" id="3.5.2.6"/>
    </reaction>
</comment>
<dbReference type="InterPro" id="IPR006597">
    <property type="entry name" value="Sel1-like"/>
</dbReference>
<evidence type="ECO:0000256" key="3">
    <source>
        <dbReference type="ARBA" id="ARBA00008486"/>
    </source>
</evidence>
<dbReference type="EMBL" id="CACVAR010000384">
    <property type="protein sequence ID" value="CAA6825134.1"/>
    <property type="molecule type" value="Genomic_DNA"/>
</dbReference>
<evidence type="ECO:0000256" key="1">
    <source>
        <dbReference type="ARBA" id="ARBA00001526"/>
    </source>
</evidence>
<keyword evidence="5" id="KW-0964">Secreted</keyword>
<dbReference type="GO" id="GO:0008800">
    <property type="term" value="F:beta-lactamase activity"/>
    <property type="evidence" value="ECO:0007669"/>
    <property type="project" value="UniProtKB-EC"/>
</dbReference>
<proteinExistence type="inferred from homology"/>
<dbReference type="AlphaFoldDB" id="A0A6S6U0D5"/>
<comment type="subcellular location">
    <subcellularLocation>
        <location evidence="2">Secreted</location>
    </subcellularLocation>
</comment>
<keyword evidence="9" id="KW-1015">Disulfide bond</keyword>
<keyword evidence="7" id="KW-0378">Hydrolase</keyword>
<reference evidence="11" key="1">
    <citation type="submission" date="2020-01" db="EMBL/GenBank/DDBJ databases">
        <authorList>
            <person name="Meier V. D."/>
            <person name="Meier V D."/>
        </authorList>
    </citation>
    <scope>NUCLEOTIDE SEQUENCE</scope>
    <source>
        <strain evidence="11">HLG_WM_MAG_03</strain>
    </source>
</reference>
<dbReference type="InterPro" id="IPR019734">
    <property type="entry name" value="TPR_rpt"/>
</dbReference>
<evidence type="ECO:0000256" key="2">
    <source>
        <dbReference type="ARBA" id="ARBA00004613"/>
    </source>
</evidence>
<dbReference type="SMART" id="SM00671">
    <property type="entry name" value="SEL1"/>
    <property type="match status" value="3"/>
</dbReference>
<feature type="non-terminal residue" evidence="11">
    <location>
        <position position="1"/>
    </location>
</feature>
<dbReference type="Gene3D" id="1.25.40.10">
    <property type="entry name" value="Tetratricopeptide repeat domain"/>
    <property type="match status" value="1"/>
</dbReference>
<dbReference type="Pfam" id="PF13181">
    <property type="entry name" value="TPR_8"/>
    <property type="match status" value="2"/>
</dbReference>
<accession>A0A6S6U0D5</accession>
<dbReference type="EC" id="3.5.2.6" evidence="4"/>
<comment type="similarity">
    <text evidence="3">Belongs to the hcp beta-lactamase family.</text>
</comment>
<name>A0A6S6U0D5_9BACT</name>
<dbReference type="SUPFAM" id="SSF81901">
    <property type="entry name" value="HCP-like"/>
    <property type="match status" value="1"/>
</dbReference>